<dbReference type="EMBL" id="AC158465">
    <property type="protein sequence ID" value="ABD33257.1"/>
    <property type="molecule type" value="Genomic_DNA"/>
</dbReference>
<dbReference type="Proteomes" id="UP000265566">
    <property type="component" value="Chromosome 7"/>
</dbReference>
<accession>Q2HRL6</accession>
<evidence type="ECO:0000256" key="1">
    <source>
        <dbReference type="SAM" id="MobiDB-lite"/>
    </source>
</evidence>
<evidence type="ECO:0000313" key="3">
    <source>
        <dbReference type="EMBL" id="RHN47536.1"/>
    </source>
</evidence>
<dbReference type="Gramene" id="rna42149">
    <property type="protein sequence ID" value="RHN47536.1"/>
    <property type="gene ID" value="gene42149"/>
</dbReference>
<feature type="compositionally biased region" description="Basic and acidic residues" evidence="1">
    <location>
        <begin position="1"/>
        <end position="22"/>
    </location>
</feature>
<reference evidence="2" key="2">
    <citation type="submission" date="2007-03" db="EMBL/GenBank/DDBJ databases">
        <authorList>
            <consortium name="The International Medicago Genome Annotation Group"/>
        </authorList>
    </citation>
    <scope>NUCLEOTIDE SEQUENCE</scope>
</reference>
<feature type="region of interest" description="Disordered" evidence="1">
    <location>
        <begin position="1"/>
        <end position="27"/>
    </location>
</feature>
<dbReference type="EMBL" id="PSQE01000007">
    <property type="protein sequence ID" value="RHN47536.1"/>
    <property type="molecule type" value="Genomic_DNA"/>
</dbReference>
<proteinExistence type="predicted"/>
<evidence type="ECO:0000313" key="2">
    <source>
        <dbReference type="EMBL" id="ABD33257.1"/>
    </source>
</evidence>
<organism evidence="2">
    <name type="scientific">Medicago truncatula</name>
    <name type="common">Barrel medic</name>
    <name type="synonym">Medicago tribuloides</name>
    <dbReference type="NCBI Taxonomy" id="3880"/>
    <lineage>
        <taxon>Eukaryota</taxon>
        <taxon>Viridiplantae</taxon>
        <taxon>Streptophyta</taxon>
        <taxon>Embryophyta</taxon>
        <taxon>Tracheophyta</taxon>
        <taxon>Spermatophyta</taxon>
        <taxon>Magnoliopsida</taxon>
        <taxon>eudicotyledons</taxon>
        <taxon>Gunneridae</taxon>
        <taxon>Pentapetalae</taxon>
        <taxon>rosids</taxon>
        <taxon>fabids</taxon>
        <taxon>Fabales</taxon>
        <taxon>Fabaceae</taxon>
        <taxon>Papilionoideae</taxon>
        <taxon>50 kb inversion clade</taxon>
        <taxon>NPAAA clade</taxon>
        <taxon>Hologalegina</taxon>
        <taxon>IRL clade</taxon>
        <taxon>Trifolieae</taxon>
        <taxon>Medicago</taxon>
    </lineage>
</organism>
<name>Q2HRL6_MEDTR</name>
<dbReference type="AlphaFoldDB" id="Q2HRL6"/>
<sequence length="191" mass="22048">MESENTKTKKQELSSNKQKEPLASHPNHQSLHLLELQSSNISIHFDLVKELLNRSVTILKFSIIPLLPDHIPGHTQHHSMSLIHTIVTVTMRLNILQNRMPIASINRHIHPSHNTFPNSISIITRKKEVRMSFILLCTQNANLVTLDTYFTHPIISWQSSMNNQPSNKHSFWRGWIITYHFPPTNLCKVTS</sequence>
<protein>
    <submittedName>
        <fullName evidence="2">Uncharacterized protein</fullName>
    </submittedName>
</protein>
<gene>
    <name evidence="2" type="ORF">MtrDRAFT_AC158465g10v2</name>
    <name evidence="3" type="ORF">MtrunA17_Chr7g0254041</name>
</gene>
<reference evidence="3" key="3">
    <citation type="journal article" date="2018" name="Nat. Plants">
        <title>Whole-genome landscape of Medicago truncatula symbiotic genes.</title>
        <authorList>
            <person name="Pecrix Y."/>
            <person name="Gamas P."/>
            <person name="Carrere S."/>
        </authorList>
    </citation>
    <scope>NUCLEOTIDE SEQUENCE</scope>
    <source>
        <tissue evidence="3">Leaves</tissue>
    </source>
</reference>
<reference evidence="2" key="1">
    <citation type="submission" date="2005-04" db="EMBL/GenBank/DDBJ databases">
        <authorList>
            <person name="Town C.D."/>
        </authorList>
    </citation>
    <scope>NUCLEOTIDE SEQUENCE</scope>
</reference>